<sequence length="110" mass="12617">MLLIPTVTPIPLVTDANGVVRISKTRITLDTVVTAFLEGATAEEIREQYPSLHLWDIYLVIGYYLQHQGEVDTYLLERQRLATEIQQEAEKRFNPIGVRDRLLARRNPQG</sequence>
<dbReference type="RefSeq" id="WP_190942082.1">
    <property type="nucleotide sequence ID" value="NZ_JACJSI010000034.1"/>
</dbReference>
<gene>
    <name evidence="1" type="ORF">H6G97_18050</name>
</gene>
<proteinExistence type="predicted"/>
<protein>
    <submittedName>
        <fullName evidence="1">DUF433 domain-containing protein</fullName>
    </submittedName>
</protein>
<dbReference type="Proteomes" id="UP000623440">
    <property type="component" value="Unassembled WGS sequence"/>
</dbReference>
<evidence type="ECO:0000313" key="1">
    <source>
        <dbReference type="EMBL" id="MBD2531386.1"/>
    </source>
</evidence>
<comment type="caution">
    <text evidence="1">The sequence shown here is derived from an EMBL/GenBank/DDBJ whole genome shotgun (WGS) entry which is preliminary data.</text>
</comment>
<dbReference type="SUPFAM" id="SSF46689">
    <property type="entry name" value="Homeodomain-like"/>
    <property type="match status" value="1"/>
</dbReference>
<evidence type="ECO:0000313" key="2">
    <source>
        <dbReference type="Proteomes" id="UP000623440"/>
    </source>
</evidence>
<dbReference type="InterPro" id="IPR007367">
    <property type="entry name" value="DUF433"/>
</dbReference>
<keyword evidence="2" id="KW-1185">Reference proteome</keyword>
<dbReference type="InterPro" id="IPR009057">
    <property type="entry name" value="Homeodomain-like_sf"/>
</dbReference>
<dbReference type="InterPro" id="IPR036388">
    <property type="entry name" value="WH-like_DNA-bd_sf"/>
</dbReference>
<dbReference type="Gene3D" id="1.10.10.10">
    <property type="entry name" value="Winged helix-like DNA-binding domain superfamily/Winged helix DNA-binding domain"/>
    <property type="match status" value="1"/>
</dbReference>
<name>A0ABR8DR73_9NOSO</name>
<dbReference type="Pfam" id="PF04255">
    <property type="entry name" value="DUF433"/>
    <property type="match status" value="1"/>
</dbReference>
<accession>A0ABR8DR73</accession>
<organism evidence="1 2">
    <name type="scientific">Nostoc flagelliforme FACHB-838</name>
    <dbReference type="NCBI Taxonomy" id="2692904"/>
    <lineage>
        <taxon>Bacteria</taxon>
        <taxon>Bacillati</taxon>
        <taxon>Cyanobacteriota</taxon>
        <taxon>Cyanophyceae</taxon>
        <taxon>Nostocales</taxon>
        <taxon>Nostocaceae</taxon>
        <taxon>Nostoc</taxon>
    </lineage>
</organism>
<dbReference type="EMBL" id="JACJSI010000034">
    <property type="protein sequence ID" value="MBD2531386.1"/>
    <property type="molecule type" value="Genomic_DNA"/>
</dbReference>
<reference evidence="1 2" key="1">
    <citation type="journal article" date="2020" name="ISME J.">
        <title>Comparative genomics reveals insights into cyanobacterial evolution and habitat adaptation.</title>
        <authorList>
            <person name="Chen M.Y."/>
            <person name="Teng W.K."/>
            <person name="Zhao L."/>
            <person name="Hu C.X."/>
            <person name="Zhou Y.K."/>
            <person name="Han B.P."/>
            <person name="Song L.R."/>
            <person name="Shu W.S."/>
        </authorList>
    </citation>
    <scope>NUCLEOTIDE SEQUENCE [LARGE SCALE GENOMIC DNA]</scope>
    <source>
        <strain evidence="1 2">FACHB-838</strain>
    </source>
</reference>